<dbReference type="Pfam" id="PF02321">
    <property type="entry name" value="OEP"/>
    <property type="match status" value="2"/>
</dbReference>
<proteinExistence type="predicted"/>
<dbReference type="InterPro" id="IPR010131">
    <property type="entry name" value="MdtP/NodT-like"/>
</dbReference>
<organism evidence="1">
    <name type="scientific">marine sediment metagenome</name>
    <dbReference type="NCBI Taxonomy" id="412755"/>
    <lineage>
        <taxon>unclassified sequences</taxon>
        <taxon>metagenomes</taxon>
        <taxon>ecological metagenomes</taxon>
    </lineage>
</organism>
<evidence type="ECO:0000313" key="1">
    <source>
        <dbReference type="EMBL" id="KKN83335.1"/>
    </source>
</evidence>
<dbReference type="EMBL" id="LAZR01000186">
    <property type="protein sequence ID" value="KKN83335.1"/>
    <property type="molecule type" value="Genomic_DNA"/>
</dbReference>
<dbReference type="PANTHER" id="PTHR30203:SF24">
    <property type="entry name" value="BLR4935 PROTEIN"/>
    <property type="match status" value="1"/>
</dbReference>
<dbReference type="InterPro" id="IPR003423">
    <property type="entry name" value="OMP_efflux"/>
</dbReference>
<gene>
    <name evidence="1" type="ORF">LCGC14_0299670</name>
</gene>
<comment type="caution">
    <text evidence="1">The sequence shown here is derived from an EMBL/GenBank/DDBJ whole genome shotgun (WGS) entry which is preliminary data.</text>
</comment>
<dbReference type="GO" id="GO:0015562">
    <property type="term" value="F:efflux transmembrane transporter activity"/>
    <property type="evidence" value="ECO:0007669"/>
    <property type="project" value="InterPro"/>
</dbReference>
<name>A0A0F9TQM6_9ZZZZ</name>
<dbReference type="AlphaFoldDB" id="A0A0F9TQM6"/>
<protein>
    <submittedName>
        <fullName evidence="1">Uncharacterized protein</fullName>
    </submittedName>
</protein>
<reference evidence="1" key="1">
    <citation type="journal article" date="2015" name="Nature">
        <title>Complex archaea that bridge the gap between prokaryotes and eukaryotes.</title>
        <authorList>
            <person name="Spang A."/>
            <person name="Saw J.H."/>
            <person name="Jorgensen S.L."/>
            <person name="Zaremba-Niedzwiedzka K."/>
            <person name="Martijn J."/>
            <person name="Lind A.E."/>
            <person name="van Eijk R."/>
            <person name="Schleper C."/>
            <person name="Guy L."/>
            <person name="Ettema T.J."/>
        </authorList>
    </citation>
    <scope>NUCLEOTIDE SEQUENCE</scope>
</reference>
<dbReference type="PANTHER" id="PTHR30203">
    <property type="entry name" value="OUTER MEMBRANE CATION EFFLUX PROTEIN"/>
    <property type="match status" value="1"/>
</dbReference>
<accession>A0A0F9TQM6</accession>
<sequence length="417" mass="46687">MKSYMYWAPRYVVALVMCVVSFTGLASPLTLERALSVAEHESPSLDAQTANLQAARSDVIPAGELPDPKLKLGLQNVPIEGDARWQLDQEAMTMQMVGVTQDVPNRAKRRARVEAAQASVALADVQQAIERLGVRQGTSEAWINTFAVEQKLSVFKQLFSENQLFSSLIKARIASGTGRTAESVLAKQEAALLDEQQDELLRDQAVARAELRRWVGDMATQPLNGDWPQWPADVDRYQENLYSHPALLAFDPMARKAQANVKQAVADKTPDWSWGVDYLRRGNNYGDMVNLSVSFDLPIFSGSRQTPKIAAERDRLAEIEAQREATLRVYTQELTSSLAEFQRLQRAFTRIDQTLLPLAEDKVRLAMADYRAGVGELASVVDARRQLVETRMRRIDVARDRSLSNAQLHFTFGENQP</sequence>
<dbReference type="Gene3D" id="1.20.1600.10">
    <property type="entry name" value="Outer membrane efflux proteins (OEP)"/>
    <property type="match status" value="1"/>
</dbReference>
<dbReference type="SUPFAM" id="SSF56954">
    <property type="entry name" value="Outer membrane efflux proteins (OEP)"/>
    <property type="match status" value="1"/>
</dbReference>